<dbReference type="GO" id="GO:0044773">
    <property type="term" value="P:mitotic DNA damage checkpoint signaling"/>
    <property type="evidence" value="ECO:0007669"/>
    <property type="project" value="TreeGrafter"/>
</dbReference>
<comment type="caution">
    <text evidence="2">The sequence shown here is derived from an EMBL/GenBank/DDBJ whole genome shotgun (WGS) entry which is preliminary data.</text>
</comment>
<keyword evidence="3" id="KW-1185">Reference proteome</keyword>
<dbReference type="SMART" id="SM00220">
    <property type="entry name" value="S_TKc"/>
    <property type="match status" value="1"/>
</dbReference>
<feature type="domain" description="Protein kinase" evidence="1">
    <location>
        <begin position="1"/>
        <end position="146"/>
    </location>
</feature>
<dbReference type="PROSITE" id="PS00108">
    <property type="entry name" value="PROTEIN_KINASE_ST"/>
    <property type="match status" value="1"/>
</dbReference>
<dbReference type="InterPro" id="IPR000719">
    <property type="entry name" value="Prot_kinase_dom"/>
</dbReference>
<protein>
    <recommendedName>
        <fullName evidence="1">Protein kinase domain-containing protein</fullName>
    </recommendedName>
</protein>
<evidence type="ECO:0000313" key="3">
    <source>
        <dbReference type="Proteomes" id="UP000692954"/>
    </source>
</evidence>
<dbReference type="AlphaFoldDB" id="A0A8S1MS11"/>
<organism evidence="2 3">
    <name type="scientific">Paramecium sonneborni</name>
    <dbReference type="NCBI Taxonomy" id="65129"/>
    <lineage>
        <taxon>Eukaryota</taxon>
        <taxon>Sar</taxon>
        <taxon>Alveolata</taxon>
        <taxon>Ciliophora</taxon>
        <taxon>Intramacronucleata</taxon>
        <taxon>Oligohymenophorea</taxon>
        <taxon>Peniculida</taxon>
        <taxon>Parameciidae</taxon>
        <taxon>Paramecium</taxon>
    </lineage>
</organism>
<dbReference type="InterPro" id="IPR008271">
    <property type="entry name" value="Ser/Thr_kinase_AS"/>
</dbReference>
<dbReference type="Pfam" id="PF00069">
    <property type="entry name" value="Pkinase"/>
    <property type="match status" value="1"/>
</dbReference>
<dbReference type="EMBL" id="CAJJDN010000045">
    <property type="protein sequence ID" value="CAD8083827.1"/>
    <property type="molecule type" value="Genomic_DNA"/>
</dbReference>
<proteinExistence type="predicted"/>
<evidence type="ECO:0000259" key="1">
    <source>
        <dbReference type="PROSITE" id="PS50011"/>
    </source>
</evidence>
<accession>A0A8S1MS11</accession>
<reference evidence="2" key="1">
    <citation type="submission" date="2021-01" db="EMBL/GenBank/DDBJ databases">
        <authorList>
            <consortium name="Genoscope - CEA"/>
            <person name="William W."/>
        </authorList>
    </citation>
    <scope>NUCLEOTIDE SEQUENCE</scope>
</reference>
<dbReference type="PANTHER" id="PTHR44167">
    <property type="entry name" value="OVARIAN-SPECIFIC SERINE/THREONINE-PROTEIN KINASE LOK-RELATED"/>
    <property type="match status" value="1"/>
</dbReference>
<evidence type="ECO:0000313" key="2">
    <source>
        <dbReference type="EMBL" id="CAD8083827.1"/>
    </source>
</evidence>
<dbReference type="Proteomes" id="UP000692954">
    <property type="component" value="Unassembled WGS sequence"/>
</dbReference>
<sequence>MYSIFNALQYMHNNNIAHRDLKLENILVNQDLSLLKVSDFGLSTGQASLMTKQCGTLIYMAPEQLNNKIYNKAIDIWAAGVIMYQLIVGQHPYYQKGCNLAKAQLNMHELCKPYLNDIQFSLFRRLTEINPTKRYSATQALLHPWFNYGNDEPLNMEEQFQQWKQSLKLYKIILALMLLNKLGYKKHLVNKQFYDQISMQIKQNQKLDFLGNYDQLFADYQQSLNEDQKTKISSVFNKMEQTIRNDLHTTIESTKQSHSTILQSSKFLIPFSNKSPIKVFNINSQNQTPIVIEDIEQEQMMKLSIKNKDIPEKQFIRQQFLIQSTKLNNPSDDDQQLIQDNQILNQQIVDNQFDKSITSSPTKSPQIIKKKRVKKVQIKQYLNEDIIQSNYSKIPNTIQKQEQYNNFRQQSPSPINKFKIQLKPLNHIPTMTSSQKNDANLPLRPRNQKLIVDREFYAPPILDLSNLALECISPKHRKTRAISLNNQKRTYVNELLSLGVLGIIGNNYDSFNIK</sequence>
<dbReference type="PANTHER" id="PTHR44167:SF24">
    <property type="entry name" value="SERINE_THREONINE-PROTEIN KINASE CHK2"/>
    <property type="match status" value="1"/>
</dbReference>
<dbReference type="PROSITE" id="PS50011">
    <property type="entry name" value="PROTEIN_KINASE_DOM"/>
    <property type="match status" value="1"/>
</dbReference>
<dbReference type="GO" id="GO:0005524">
    <property type="term" value="F:ATP binding"/>
    <property type="evidence" value="ECO:0007669"/>
    <property type="project" value="InterPro"/>
</dbReference>
<dbReference type="GO" id="GO:0004674">
    <property type="term" value="F:protein serine/threonine kinase activity"/>
    <property type="evidence" value="ECO:0007669"/>
    <property type="project" value="TreeGrafter"/>
</dbReference>
<name>A0A8S1MS11_9CILI</name>
<gene>
    <name evidence="2" type="ORF">PSON_ATCC_30995.1.T0450300</name>
</gene>
<dbReference type="OrthoDB" id="541276at2759"/>
<dbReference type="GO" id="GO:0005634">
    <property type="term" value="C:nucleus"/>
    <property type="evidence" value="ECO:0007669"/>
    <property type="project" value="TreeGrafter"/>
</dbReference>